<organism evidence="2 3">
    <name type="scientific">Piscinibacter sakaiensis</name>
    <name type="common">Ideonella sakaiensis</name>
    <dbReference type="NCBI Taxonomy" id="1547922"/>
    <lineage>
        <taxon>Bacteria</taxon>
        <taxon>Pseudomonadati</taxon>
        <taxon>Pseudomonadota</taxon>
        <taxon>Betaproteobacteria</taxon>
        <taxon>Burkholderiales</taxon>
        <taxon>Sphaerotilaceae</taxon>
        <taxon>Piscinibacter</taxon>
    </lineage>
</organism>
<reference evidence="2 3" key="2">
    <citation type="journal article" date="2016" name="Science">
        <title>A bacterium that degrades and assimilates poly(ethylene terephthalate).</title>
        <authorList>
            <person name="Yoshida S."/>
            <person name="Hiraga K."/>
            <person name="Takehana T."/>
            <person name="Taniguchi I."/>
            <person name="Yamaji H."/>
            <person name="Maeda Y."/>
            <person name="Toyohara K."/>
            <person name="Miyamoto K."/>
            <person name="Kimura Y."/>
            <person name="Oda K."/>
        </authorList>
    </citation>
    <scope>NUCLEOTIDE SEQUENCE [LARGE SCALE GENOMIC DNA]</scope>
    <source>
        <strain evidence="3">NBRC 110686 / TISTR 2288 / 201-F6</strain>
    </source>
</reference>
<keyword evidence="3" id="KW-1185">Reference proteome</keyword>
<dbReference type="Pfam" id="PF00128">
    <property type="entry name" value="Alpha-amylase"/>
    <property type="match status" value="1"/>
</dbReference>
<dbReference type="SUPFAM" id="SSF51445">
    <property type="entry name" value="(Trans)glycosidases"/>
    <property type="match status" value="1"/>
</dbReference>
<dbReference type="InterPro" id="IPR013797">
    <property type="entry name" value="Maltooligo_trehalose_synth_4"/>
</dbReference>
<proteinExistence type="predicted"/>
<dbReference type="InterPro" id="IPR006047">
    <property type="entry name" value="GH13_cat_dom"/>
</dbReference>
<evidence type="ECO:0000259" key="1">
    <source>
        <dbReference type="SMART" id="SM00642"/>
    </source>
</evidence>
<dbReference type="InterPro" id="IPR017853">
    <property type="entry name" value="GH"/>
</dbReference>
<reference evidence="3" key="1">
    <citation type="submission" date="2015-07" db="EMBL/GenBank/DDBJ databases">
        <title>Discovery of a poly(ethylene terephthalate assimilation.</title>
        <authorList>
            <person name="Yoshida S."/>
            <person name="Hiraga K."/>
            <person name="Takehana T."/>
            <person name="Taniguchi I."/>
            <person name="Yamaji H."/>
            <person name="Maeda Y."/>
            <person name="Toyohara K."/>
            <person name="Miyamoto K."/>
            <person name="Kimura Y."/>
            <person name="Oda K."/>
        </authorList>
    </citation>
    <scope>NUCLEOTIDE SEQUENCE [LARGE SCALE GENOMIC DNA]</scope>
    <source>
        <strain evidence="3">NBRC 110686 / TISTR 2288 / 201-F6</strain>
    </source>
</reference>
<name>A0A0K8P312_PISS1</name>
<dbReference type="EC" id="5.4.99.15" evidence="2"/>
<dbReference type="GO" id="GO:0030980">
    <property type="term" value="P:alpha-glucan catabolic process"/>
    <property type="evidence" value="ECO:0007669"/>
    <property type="project" value="TreeGrafter"/>
</dbReference>
<dbReference type="PANTHER" id="PTHR10357:SF216">
    <property type="entry name" value="MALTOOLIGOSYL TREHALOSE SYNTHASE-RELATED"/>
    <property type="match status" value="1"/>
</dbReference>
<feature type="domain" description="Glycosyl hydrolase family 13 catalytic" evidence="1">
    <location>
        <begin position="31"/>
        <end position="836"/>
    </location>
</feature>
<dbReference type="AlphaFoldDB" id="A0A0K8P312"/>
<dbReference type="PANTHER" id="PTHR10357">
    <property type="entry name" value="ALPHA-AMYLASE FAMILY MEMBER"/>
    <property type="match status" value="1"/>
</dbReference>
<dbReference type="NCBIfam" id="TIGR02401">
    <property type="entry name" value="trehalose_TreY"/>
    <property type="match status" value="1"/>
</dbReference>
<protein>
    <submittedName>
        <fullName evidence="2">Malto-oligosyltrehalose synthase</fullName>
        <ecNumber evidence="2">5.4.99.15</ecNumber>
    </submittedName>
</protein>
<dbReference type="Proteomes" id="UP000037660">
    <property type="component" value="Unassembled WGS sequence"/>
</dbReference>
<dbReference type="STRING" id="1547922.ISF6_2754"/>
<dbReference type="Gene3D" id="3.20.20.80">
    <property type="entry name" value="Glycosidases"/>
    <property type="match status" value="3"/>
</dbReference>
<dbReference type="OrthoDB" id="9761577at2"/>
<evidence type="ECO:0000313" key="2">
    <source>
        <dbReference type="EMBL" id="GAP36914.1"/>
    </source>
</evidence>
<dbReference type="SMART" id="SM00642">
    <property type="entry name" value="Aamy"/>
    <property type="match status" value="1"/>
</dbReference>
<dbReference type="CDD" id="cd11336">
    <property type="entry name" value="AmyAc_MTSase"/>
    <property type="match status" value="1"/>
</dbReference>
<dbReference type="RefSeq" id="WP_054020866.1">
    <property type="nucleotide sequence ID" value="NZ_BBYR01000039.1"/>
</dbReference>
<gene>
    <name evidence="2" type="ORF">ISF6_2754</name>
</gene>
<dbReference type="InterPro" id="IPR012767">
    <property type="entry name" value="Trehalose_TreY"/>
</dbReference>
<dbReference type="EMBL" id="BBYR01000039">
    <property type="protein sequence ID" value="GAP36914.1"/>
    <property type="molecule type" value="Genomic_DNA"/>
</dbReference>
<dbReference type="GO" id="GO:0047470">
    <property type="term" value="F:(1,4)-alpha-D-glucan 1-alpha-D-glucosylmutase activity"/>
    <property type="evidence" value="ECO:0007669"/>
    <property type="project" value="UniProtKB-EC"/>
</dbReference>
<comment type="caution">
    <text evidence="2">The sequence shown here is derived from an EMBL/GenBank/DDBJ whole genome shotgun (WGS) entry which is preliminary data.</text>
</comment>
<accession>A0A0K8P312</accession>
<keyword evidence="2" id="KW-0413">Isomerase</keyword>
<evidence type="ECO:0000313" key="3">
    <source>
        <dbReference type="Proteomes" id="UP000037660"/>
    </source>
</evidence>
<dbReference type="Gene3D" id="1.10.10.470">
    <property type="entry name" value="Maltooligosyl trehalose synthase, domain 4"/>
    <property type="match status" value="1"/>
</dbReference>
<dbReference type="GO" id="GO:0005992">
    <property type="term" value="P:trehalose biosynthetic process"/>
    <property type="evidence" value="ECO:0007669"/>
    <property type="project" value="TreeGrafter"/>
</dbReference>
<sequence length="984" mass="106780">MSPTPSAAAPRRGPSRRPIGARIPRATYRLQLHADFGFDAAIPVLPYLARLGVSHVYCSPILRARPGSRHGYDVVDPAEISPELGGEAGFLRFAGAARALGLGLLLDQVPNHMGVFGADNAWWMDVLENGPASPHAAWFDIDWNPPNPALRGRLLVPVLGASYGEVLERGEIVLAAEPARGALVLRYHGHRFPLDPARYHRVLGPAASLAGGAAGERLAALAAAFAALPGREADAGLHGQRRERQRALQRELATTLAEPAPAAAVAEAVAALNAPQARDALDALHEAQAYRLAHWRMAADEINYRRFFDVNELAALRIEDPAVFEAVQAKALDLAAAGWIDGLRIDHPDGLHDPARYFERLQHGYARRAGLPLPAEGAAPGPDGPFRPLYVVAEKIAAGYEEVPRDWAVHGSTGYRFANLVNGLFVERANGARMERLWHGQVGAEEPQDFEALAVDCKRQVARGALSAQLTTLSQALQRLALRDRRTRDHGLPTLREALAEVAAAMPVYRTYVAPRGDGPGVVASAQDRRFVDWAIAQARRRSESIDDAVFDFIRGCLLGLPTVPGSEAEVGAFAMAFQQFCAPVAAKGVEDTAFYRWHRLVSLNEVGGEPARFGTSAAAFHGASADRARHWPHTLLASSTHDHKRSEDVRLRIDVLSEQPAAWKLGLTRWRTLTRPWRTEVDGREAPSRADQVLLHQTLLGTLPPGGLDEAGLPAYRERIEAYALKAAREAKRRTAWARPDPAYEAALGAFVRGLLARLDGNPALAELQARADTLAWFGALNSLSMTTLKFASPGVPDLYQGHELMALTLVDPDNRQPVDFAAREAVLRELEALREAADPAPALAALARTPWDGRLKLWILWQLLTLRRSQPALFESGSYLPLRVEGARRRHVLAFARRGREGVLLVAAGRKFAGLGLPPGRWPAAADWGDTVLRLPAALRGAGRELLGLQPGLLDGEHLAVGPLFARLPVAAVFVPRARVPA</sequence>